<gene>
    <name evidence="2" type="ORF">HCU73_03285</name>
</gene>
<dbReference type="Proteomes" id="UP000526408">
    <property type="component" value="Unassembled WGS sequence"/>
</dbReference>
<keyword evidence="1" id="KW-0175">Coiled coil</keyword>
<proteinExistence type="predicted"/>
<evidence type="ECO:0000313" key="2">
    <source>
        <dbReference type="EMBL" id="NKX43602.1"/>
    </source>
</evidence>
<accession>A0A7X6JVQ6</accession>
<organism evidence="2 3">
    <name type="scientific">Roseicyclus persicicus</name>
    <dbReference type="NCBI Taxonomy" id="2650661"/>
    <lineage>
        <taxon>Bacteria</taxon>
        <taxon>Pseudomonadati</taxon>
        <taxon>Pseudomonadota</taxon>
        <taxon>Alphaproteobacteria</taxon>
        <taxon>Rhodobacterales</taxon>
        <taxon>Roseobacteraceae</taxon>
        <taxon>Roseicyclus</taxon>
    </lineage>
</organism>
<reference evidence="2 3" key="1">
    <citation type="submission" date="2020-04" db="EMBL/GenBank/DDBJ databases">
        <authorList>
            <person name="Yoon J."/>
        </authorList>
    </citation>
    <scope>NUCLEOTIDE SEQUENCE [LARGE SCALE GENOMIC DNA]</scope>
    <source>
        <strain evidence="2 3">KMU-115</strain>
    </source>
</reference>
<dbReference type="RefSeq" id="WP_168621958.1">
    <property type="nucleotide sequence ID" value="NZ_JAAZQQ010000001.1"/>
</dbReference>
<evidence type="ECO:0000256" key="1">
    <source>
        <dbReference type="SAM" id="Coils"/>
    </source>
</evidence>
<protein>
    <recommendedName>
        <fullName evidence="4">Bacteriophage tail tape measure C-terminal domain-containing protein</fullName>
    </recommendedName>
</protein>
<feature type="coiled-coil region" evidence="1">
    <location>
        <begin position="309"/>
        <end position="336"/>
    </location>
</feature>
<sequence length="493" mass="51588">MVDIATLAIAVDSTRLRQGTRDLDRMGDQATATGAQVARSAAQMTNGFNTTARAAQGMGGAGLRNTMMQLSQVAQQASATGRPLQALAIQLPDLTLAFGPLGIALGAAAGAFLPFIANALRAEDVTGDLIAELTQMPGGLSAMRASIAELSDLQDAYTQAIHASGGASTGLAARVVANSRTEFEARREVLEVEMQLLRIRGEEQRMQLQNLQDQQRMQIGNRMEQIELFRGQERDGYWSPIGAPNMGLGTELHGSAVDRMHVLAMQRLRAELSLTELALEEADAALEASFLGPGEAGDLPGTGGGRARAAQLADEVEQLTEAMEFLEAQQQTMQDGFLDAIVAGEDLTEVFQRLAATIARAALEAALFGDGPLAGPQMGGGLLGPLFSSIFGGFRAGGGPVSSGHAYMVGENGPELFAPHAPGTVVPDVGGNSGPGVTVNVINNSGEQVETRESRGPDGQRLIEVAVGRAIASGRFDRALGSRYGSKPQGTRR</sequence>
<name>A0A7X6JVQ6_9RHOB</name>
<evidence type="ECO:0000313" key="3">
    <source>
        <dbReference type="Proteomes" id="UP000526408"/>
    </source>
</evidence>
<evidence type="ECO:0008006" key="4">
    <source>
        <dbReference type="Google" id="ProtNLM"/>
    </source>
</evidence>
<keyword evidence="3" id="KW-1185">Reference proteome</keyword>
<feature type="coiled-coil region" evidence="1">
    <location>
        <begin position="180"/>
        <end position="214"/>
    </location>
</feature>
<dbReference type="AlphaFoldDB" id="A0A7X6JVQ6"/>
<dbReference type="EMBL" id="JAAZQQ010000001">
    <property type="protein sequence ID" value="NKX43602.1"/>
    <property type="molecule type" value="Genomic_DNA"/>
</dbReference>
<comment type="caution">
    <text evidence="2">The sequence shown here is derived from an EMBL/GenBank/DDBJ whole genome shotgun (WGS) entry which is preliminary data.</text>
</comment>